<dbReference type="OrthoDB" id="2253354at2759"/>
<reference evidence="2 3" key="1">
    <citation type="submission" date="2016-08" db="EMBL/GenBank/DDBJ databases">
        <title>Draft genome sequence of allopolyploid Zygosaccharomyces rouxii.</title>
        <authorList>
            <person name="Watanabe J."/>
            <person name="Uehara K."/>
            <person name="Mogi Y."/>
            <person name="Tsukioka Y."/>
        </authorList>
    </citation>
    <scope>NUCLEOTIDE SEQUENCE [LARGE SCALE GENOMIC DNA]</scope>
    <source>
        <strain evidence="2 3">NBRC 110957</strain>
    </source>
</reference>
<feature type="region of interest" description="Disordered" evidence="1">
    <location>
        <begin position="166"/>
        <end position="193"/>
    </location>
</feature>
<dbReference type="AlphaFoldDB" id="A0A1Q3AEU4"/>
<name>A0A1Q3AEU4_ZYGRO</name>
<evidence type="ECO:0000256" key="1">
    <source>
        <dbReference type="SAM" id="MobiDB-lite"/>
    </source>
</evidence>
<evidence type="ECO:0000313" key="3">
    <source>
        <dbReference type="Proteomes" id="UP000187013"/>
    </source>
</evidence>
<proteinExistence type="predicted"/>
<gene>
    <name evidence="2" type="ORF">ZYGR_0AL00180</name>
</gene>
<organism evidence="2 3">
    <name type="scientific">Zygosaccharomyces rouxii</name>
    <dbReference type="NCBI Taxonomy" id="4956"/>
    <lineage>
        <taxon>Eukaryota</taxon>
        <taxon>Fungi</taxon>
        <taxon>Dikarya</taxon>
        <taxon>Ascomycota</taxon>
        <taxon>Saccharomycotina</taxon>
        <taxon>Saccharomycetes</taxon>
        <taxon>Saccharomycetales</taxon>
        <taxon>Saccharomycetaceae</taxon>
        <taxon>Zygosaccharomyces</taxon>
    </lineage>
</organism>
<sequence>MFVRFFRPLRKVTAARFYSQTPSGAVGTSSKQTNSKFDKSIIKPILVVVMFGTMLSHVMNQQRLAGEMERRYLLKMEILKDLIEKAKRGEGNINVKEELKLVNKLFERTKEARFLDEKEAEKLSQISSSQNYSEAEVLRSMNNSTRALEKESLDDILKNIMDEMSDEPKSSAFKSNSEPKQQQSGELITDKDTLKEKAEYERELLQYKPSTDVHLIVQNPGELSSAAEDTKVRKFL</sequence>
<evidence type="ECO:0000313" key="2">
    <source>
        <dbReference type="EMBL" id="GAV54286.1"/>
    </source>
</evidence>
<dbReference type="Proteomes" id="UP000187013">
    <property type="component" value="Unassembled WGS sequence"/>
</dbReference>
<protein>
    <submittedName>
        <fullName evidence="2">Uncharacterized protein</fullName>
    </submittedName>
</protein>
<feature type="compositionally biased region" description="Polar residues" evidence="1">
    <location>
        <begin position="172"/>
        <end position="186"/>
    </location>
</feature>
<dbReference type="EMBL" id="BDGX01000038">
    <property type="protein sequence ID" value="GAV54286.1"/>
    <property type="molecule type" value="Genomic_DNA"/>
</dbReference>
<comment type="caution">
    <text evidence="2">The sequence shown here is derived from an EMBL/GenBank/DDBJ whole genome shotgun (WGS) entry which is preliminary data.</text>
</comment>
<accession>A0A1Q3AEU4</accession>